<evidence type="ECO:0000256" key="1">
    <source>
        <dbReference type="SAM" id="Phobius"/>
    </source>
</evidence>
<gene>
    <name evidence="2" type="ordered locus">HCH_04657</name>
</gene>
<dbReference type="HOGENOM" id="CLU_796363_0_0_6"/>
<sequence>MTGESSGKRPYLVLVHRGAVLPGRQFSILFISRLNTIVLMVVLLAMAGVLAFSMYRLSLPEQLNLAYQDTRATVNETLAGQLNGYLSTGEATLLTAMEDTVRELNEVKLSQFPQDIQTAIAPPLQTLSEFMRTDLRASGKLSGNTQQLLQQNEREISDQLSLLSGYARKGMEEKPEAAGEYFVKIAAAYESLLGLSEKRENYFRTSDASLYETVTNSHRQLVNNIAALTGLEPLGVMSEKEEDDFLSMLTGESGSDAEQYDLVEDYRSELQSLSGRYLRELDNTRQIIENIHNSHVRAEELLTALTSAISDVRTVIDVQRERIVQSVYWALGVAVATVMVLALVFAFI</sequence>
<dbReference type="STRING" id="349521.HCH_04657"/>
<keyword evidence="1" id="KW-0472">Membrane</keyword>
<keyword evidence="1" id="KW-1133">Transmembrane helix</keyword>
<dbReference type="Proteomes" id="UP000000238">
    <property type="component" value="Chromosome"/>
</dbReference>
<keyword evidence="1" id="KW-0812">Transmembrane</keyword>
<dbReference type="EMBL" id="CP000155">
    <property type="protein sequence ID" value="ABC31356.1"/>
    <property type="molecule type" value="Genomic_DNA"/>
</dbReference>
<proteinExistence type="predicted"/>
<organism evidence="2 3">
    <name type="scientific">Hahella chejuensis (strain KCTC 2396)</name>
    <dbReference type="NCBI Taxonomy" id="349521"/>
    <lineage>
        <taxon>Bacteria</taxon>
        <taxon>Pseudomonadati</taxon>
        <taxon>Pseudomonadota</taxon>
        <taxon>Gammaproteobacteria</taxon>
        <taxon>Oceanospirillales</taxon>
        <taxon>Hahellaceae</taxon>
        <taxon>Hahella</taxon>
    </lineage>
</organism>
<dbReference type="KEGG" id="hch:HCH_04657"/>
<evidence type="ECO:0008006" key="4">
    <source>
        <dbReference type="Google" id="ProtNLM"/>
    </source>
</evidence>
<name>Q2SDB8_HAHCH</name>
<feature type="transmembrane region" description="Helical" evidence="1">
    <location>
        <begin position="34"/>
        <end position="55"/>
    </location>
</feature>
<dbReference type="AlphaFoldDB" id="Q2SDB8"/>
<evidence type="ECO:0000313" key="2">
    <source>
        <dbReference type="EMBL" id="ABC31356.1"/>
    </source>
</evidence>
<reference evidence="2 3" key="1">
    <citation type="journal article" date="2005" name="Nucleic Acids Res.">
        <title>Genomic blueprint of Hahella chejuensis, a marine microbe producing an algicidal agent.</title>
        <authorList>
            <person name="Jeong H."/>
            <person name="Yim J.H."/>
            <person name="Lee C."/>
            <person name="Choi S.-H."/>
            <person name="Park Y.K."/>
            <person name="Yoon S.H."/>
            <person name="Hur C.-G."/>
            <person name="Kang H.-Y."/>
            <person name="Kim D."/>
            <person name="Lee H.H."/>
            <person name="Park K.H."/>
            <person name="Park S.-H."/>
            <person name="Park H.-S."/>
            <person name="Lee H.K."/>
            <person name="Oh T.K."/>
            <person name="Kim J.F."/>
        </authorList>
    </citation>
    <scope>NUCLEOTIDE SEQUENCE [LARGE SCALE GENOMIC DNA]</scope>
    <source>
        <strain evidence="2 3">KCTC 2396</strain>
    </source>
</reference>
<keyword evidence="3" id="KW-1185">Reference proteome</keyword>
<accession>Q2SDB8</accession>
<evidence type="ECO:0000313" key="3">
    <source>
        <dbReference type="Proteomes" id="UP000000238"/>
    </source>
</evidence>
<feature type="transmembrane region" description="Helical" evidence="1">
    <location>
        <begin position="327"/>
        <end position="347"/>
    </location>
</feature>
<dbReference type="eggNOG" id="COG0840">
    <property type="taxonomic scope" value="Bacteria"/>
</dbReference>
<protein>
    <recommendedName>
        <fullName evidence="4">Methyl-accepting chemotaxis protein</fullName>
    </recommendedName>
</protein>